<dbReference type="EMBL" id="CM026423">
    <property type="protein sequence ID" value="KAG0583207.1"/>
    <property type="molecule type" value="Genomic_DNA"/>
</dbReference>
<organism evidence="2 3">
    <name type="scientific">Ceratodon purpureus</name>
    <name type="common">Fire moss</name>
    <name type="synonym">Dicranum purpureum</name>
    <dbReference type="NCBI Taxonomy" id="3225"/>
    <lineage>
        <taxon>Eukaryota</taxon>
        <taxon>Viridiplantae</taxon>
        <taxon>Streptophyta</taxon>
        <taxon>Embryophyta</taxon>
        <taxon>Bryophyta</taxon>
        <taxon>Bryophytina</taxon>
        <taxon>Bryopsida</taxon>
        <taxon>Dicranidae</taxon>
        <taxon>Pseudoditrichales</taxon>
        <taxon>Ditrichaceae</taxon>
        <taxon>Ceratodon</taxon>
    </lineage>
</organism>
<evidence type="ECO:0000256" key="1">
    <source>
        <dbReference type="SAM" id="SignalP"/>
    </source>
</evidence>
<dbReference type="Proteomes" id="UP000822688">
    <property type="component" value="Chromosome 3"/>
</dbReference>
<feature type="chain" id="PRO_5035832878" evidence="1">
    <location>
        <begin position="16"/>
        <end position="55"/>
    </location>
</feature>
<evidence type="ECO:0000313" key="3">
    <source>
        <dbReference type="Proteomes" id="UP000822688"/>
    </source>
</evidence>
<keyword evidence="1" id="KW-0732">Signal</keyword>
<evidence type="ECO:0000313" key="2">
    <source>
        <dbReference type="EMBL" id="KAG0583207.1"/>
    </source>
</evidence>
<feature type="signal peptide" evidence="1">
    <location>
        <begin position="1"/>
        <end position="15"/>
    </location>
</feature>
<name>A0A8T0IK44_CERPU</name>
<reference evidence="2" key="1">
    <citation type="submission" date="2020-06" db="EMBL/GenBank/DDBJ databases">
        <title>WGS assembly of Ceratodon purpureus strain R40.</title>
        <authorList>
            <person name="Carey S.B."/>
            <person name="Jenkins J."/>
            <person name="Shu S."/>
            <person name="Lovell J.T."/>
            <person name="Sreedasyam A."/>
            <person name="Maumus F."/>
            <person name="Tiley G.P."/>
            <person name="Fernandez-Pozo N."/>
            <person name="Barry K."/>
            <person name="Chen C."/>
            <person name="Wang M."/>
            <person name="Lipzen A."/>
            <person name="Daum C."/>
            <person name="Saski C.A."/>
            <person name="Payton A.C."/>
            <person name="Mcbreen J.C."/>
            <person name="Conrad R.E."/>
            <person name="Kollar L.M."/>
            <person name="Olsson S."/>
            <person name="Huttunen S."/>
            <person name="Landis J.B."/>
            <person name="Wickett N.J."/>
            <person name="Johnson M.G."/>
            <person name="Rensing S.A."/>
            <person name="Grimwood J."/>
            <person name="Schmutz J."/>
            <person name="Mcdaniel S.F."/>
        </authorList>
    </citation>
    <scope>NUCLEOTIDE SEQUENCE</scope>
    <source>
        <strain evidence="2">R40</strain>
    </source>
</reference>
<comment type="caution">
    <text evidence="2">The sequence shown here is derived from an EMBL/GenBank/DDBJ whole genome shotgun (WGS) entry which is preliminary data.</text>
</comment>
<sequence>MTCFIFLFYIKVLSRLLDPCGEMVFRLWVSVLLRIWNQSRVADFGDSGVTDYFRV</sequence>
<proteinExistence type="predicted"/>
<gene>
    <name evidence="2" type="ORF">KC19_3G117800</name>
</gene>
<dbReference type="AlphaFoldDB" id="A0A8T0IK44"/>
<keyword evidence="3" id="KW-1185">Reference proteome</keyword>
<accession>A0A8T0IK44</accession>
<protein>
    <submittedName>
        <fullName evidence="2">Uncharacterized protein</fullName>
    </submittedName>
</protein>